<name>A0A8H4SR91_9HYPO</name>
<evidence type="ECO:0000313" key="3">
    <source>
        <dbReference type="EMBL" id="KAF4944052.1"/>
    </source>
</evidence>
<comment type="caution">
    <text evidence="3">The sequence shown here is derived from an EMBL/GenBank/DDBJ whole genome shotgun (WGS) entry which is preliminary data.</text>
</comment>
<dbReference type="OrthoDB" id="7464126at2759"/>
<reference evidence="3" key="2">
    <citation type="submission" date="2020-05" db="EMBL/GenBank/DDBJ databases">
        <authorList>
            <person name="Kim H.-S."/>
            <person name="Proctor R.H."/>
            <person name="Brown D.W."/>
        </authorList>
    </citation>
    <scope>NUCLEOTIDE SEQUENCE</scope>
    <source>
        <strain evidence="3">NRRL 20472</strain>
    </source>
</reference>
<keyword evidence="4" id="KW-1185">Reference proteome</keyword>
<evidence type="ECO:0000313" key="4">
    <source>
        <dbReference type="Proteomes" id="UP000622797"/>
    </source>
</evidence>
<protein>
    <recommendedName>
        <fullName evidence="2">Nephrocystin 3-like N-terminal domain-containing protein</fullName>
    </recommendedName>
</protein>
<evidence type="ECO:0000259" key="2">
    <source>
        <dbReference type="Pfam" id="PF24883"/>
    </source>
</evidence>
<dbReference type="Pfam" id="PF24883">
    <property type="entry name" value="NPHP3_N"/>
    <property type="match status" value="1"/>
</dbReference>
<dbReference type="Proteomes" id="UP000622797">
    <property type="component" value="Unassembled WGS sequence"/>
</dbReference>
<keyword evidence="1" id="KW-0677">Repeat</keyword>
<reference evidence="3" key="1">
    <citation type="journal article" date="2020" name="BMC Genomics">
        <title>Correction to: Identification and distribution of gene clusters required for synthesis of sphingolipid metabolism inhibitors in diverse species of the filamentous fungus Fusarium.</title>
        <authorList>
            <person name="Kim H.S."/>
            <person name="Lohmar J.M."/>
            <person name="Busman M."/>
            <person name="Brown D.W."/>
            <person name="Naumann T.A."/>
            <person name="Divon H.H."/>
            <person name="Lysoe E."/>
            <person name="Uhlig S."/>
            <person name="Proctor R.H."/>
        </authorList>
    </citation>
    <scope>NUCLEOTIDE SEQUENCE</scope>
    <source>
        <strain evidence="3">NRRL 20472</strain>
    </source>
</reference>
<dbReference type="EMBL" id="JABEXW010001395">
    <property type="protein sequence ID" value="KAF4944052.1"/>
    <property type="molecule type" value="Genomic_DNA"/>
</dbReference>
<sequence>MNLLSQIHRFAPVGDVVVGGVQNLAVSAAWGAIRLGIVVRTDIYWNIHEELSDMLLRISKTSQMSHEFITLFPNSLRLQIFVYQYLTLVVENSEKIVNYANKSLFGQMGKALIVDLEFKTLEQKGLDIAGRIDRCANQEATRMNQREHDITQRLLRKVISTISPVASKNDRRLMRKRRLLDSLDSNHANSRIITWRRLLDKGSSSWFTSLPKFNEWSCSLESTVPWLHGNLGSGKSVTLAWAIGALKRKERMSPEQAASLPRYSDISKSSKEDSCATNYYYCSPIGTDARSILASIAQQILKHKSLTDRLNTFLDKRELDYLTTEELHDYMGLVVPIVPKDWAAFIIWDGLGDCMWQDIEDVSLQL</sequence>
<organism evidence="3 4">
    <name type="scientific">Fusarium sarcochroum</name>
    <dbReference type="NCBI Taxonomy" id="1208366"/>
    <lineage>
        <taxon>Eukaryota</taxon>
        <taxon>Fungi</taxon>
        <taxon>Dikarya</taxon>
        <taxon>Ascomycota</taxon>
        <taxon>Pezizomycotina</taxon>
        <taxon>Sordariomycetes</taxon>
        <taxon>Hypocreomycetidae</taxon>
        <taxon>Hypocreales</taxon>
        <taxon>Nectriaceae</taxon>
        <taxon>Fusarium</taxon>
        <taxon>Fusarium lateritium species complex</taxon>
    </lineage>
</organism>
<evidence type="ECO:0000256" key="1">
    <source>
        <dbReference type="ARBA" id="ARBA00022737"/>
    </source>
</evidence>
<proteinExistence type="predicted"/>
<gene>
    <name evidence="3" type="ORF">FSARC_14777</name>
</gene>
<dbReference type="PANTHER" id="PTHR10039">
    <property type="entry name" value="AMELOGENIN"/>
    <property type="match status" value="1"/>
</dbReference>
<dbReference type="AlphaFoldDB" id="A0A8H4SR91"/>
<dbReference type="InterPro" id="IPR056884">
    <property type="entry name" value="NPHP3-like_N"/>
</dbReference>
<accession>A0A8H4SR91</accession>
<feature type="domain" description="Nephrocystin 3-like N-terminal" evidence="2">
    <location>
        <begin position="202"/>
        <end position="355"/>
    </location>
</feature>
<dbReference type="PANTHER" id="PTHR10039:SF10">
    <property type="entry name" value="NACHT DOMAIN-CONTAINING PROTEIN"/>
    <property type="match status" value="1"/>
</dbReference>